<evidence type="ECO:0000313" key="8">
    <source>
        <dbReference type="Proteomes" id="UP001383192"/>
    </source>
</evidence>
<evidence type="ECO:0000256" key="1">
    <source>
        <dbReference type="ARBA" id="ARBA00004167"/>
    </source>
</evidence>
<reference evidence="7 8" key="1">
    <citation type="submission" date="2024-01" db="EMBL/GenBank/DDBJ databases">
        <title>A draft genome for a cacao thread blight-causing isolate of Paramarasmius palmivorus.</title>
        <authorList>
            <person name="Baruah I.K."/>
            <person name="Bukari Y."/>
            <person name="Amoako-Attah I."/>
            <person name="Meinhardt L.W."/>
            <person name="Bailey B.A."/>
            <person name="Cohen S.P."/>
        </authorList>
    </citation>
    <scope>NUCLEOTIDE SEQUENCE [LARGE SCALE GENOMIC DNA]</scope>
    <source>
        <strain evidence="7 8">GH-12</strain>
    </source>
</reference>
<dbReference type="GO" id="GO:0071944">
    <property type="term" value="C:cell periphery"/>
    <property type="evidence" value="ECO:0007669"/>
    <property type="project" value="UniProtKB-ARBA"/>
</dbReference>
<evidence type="ECO:0000256" key="5">
    <source>
        <dbReference type="SAM" id="MobiDB-lite"/>
    </source>
</evidence>
<feature type="region of interest" description="Disordered" evidence="5">
    <location>
        <begin position="293"/>
        <end position="331"/>
    </location>
</feature>
<dbReference type="AlphaFoldDB" id="A0AAW0CJC8"/>
<feature type="compositionally biased region" description="Low complexity" evidence="5">
    <location>
        <begin position="297"/>
        <end position="313"/>
    </location>
</feature>
<evidence type="ECO:0000313" key="7">
    <source>
        <dbReference type="EMBL" id="KAK7038897.1"/>
    </source>
</evidence>
<gene>
    <name evidence="7" type="ORF">VNI00_010531</name>
</gene>
<organism evidence="7 8">
    <name type="scientific">Paramarasmius palmivorus</name>
    <dbReference type="NCBI Taxonomy" id="297713"/>
    <lineage>
        <taxon>Eukaryota</taxon>
        <taxon>Fungi</taxon>
        <taxon>Dikarya</taxon>
        <taxon>Basidiomycota</taxon>
        <taxon>Agaricomycotina</taxon>
        <taxon>Agaricomycetes</taxon>
        <taxon>Agaricomycetidae</taxon>
        <taxon>Agaricales</taxon>
        <taxon>Marasmiineae</taxon>
        <taxon>Marasmiaceae</taxon>
        <taxon>Paramarasmius</taxon>
    </lineage>
</organism>
<protein>
    <submittedName>
        <fullName evidence="7">Uncharacterized protein</fullName>
    </submittedName>
</protein>
<keyword evidence="3 6" id="KW-1133">Transmembrane helix</keyword>
<feature type="compositionally biased region" description="Gly residues" evidence="5">
    <location>
        <begin position="314"/>
        <end position="331"/>
    </location>
</feature>
<evidence type="ECO:0000256" key="4">
    <source>
        <dbReference type="ARBA" id="ARBA00023136"/>
    </source>
</evidence>
<sequence>MADSYNLTVSDASPLFVYLPHREGEDLNTSWKSFFADSPDSSYDTSHQKDNVGAGQSLHSTMMQGAGFDISFTGTAIDIFGSGTAGAYTTSLDGGDAAAGDPSDGKLASYAGLEYKGHTLSLKLTQAQQLNVSSATITEAVKGTSIKEFDIAAVGPGMNSDGTPALNSTYFSMNNPGTFSTIHDRETHPRVDTTAAGSILYFHTTNAVAIFVFGSVNYDHGTYFVSMTGSGGDSSGTLTFNGTSKWLSYDNLIYWASGLDRTQTYQIALQNLEQGKYFDVAKVRIVDAEGASKAPANNTGSADGNGSGSNSTTGNGGSGTGNNGSSSSGGGNRGLSTGALAGIAAGGGVFAILILALLFFCCRRRGKGSQSPLASRDAKYSPVSTGHIVPFMLNSDRDSDISPSRSRFDSFSSSSHIRSFTNDAGTSQSYGYKGRAQPFEAGTFTSSQILPSGMDSRSHIPSPLGKAAQRASPSSLSSPLPSPPPIAATSSSTRTPTIRHETDAGPLPVEDEVVLPPNYNPAWSHGQS</sequence>
<dbReference type="GO" id="GO:0016020">
    <property type="term" value="C:membrane"/>
    <property type="evidence" value="ECO:0007669"/>
    <property type="project" value="UniProtKB-SubCell"/>
</dbReference>
<dbReference type="PANTHER" id="PTHR15549">
    <property type="entry name" value="PAIRED IMMUNOGLOBULIN-LIKE TYPE 2 RECEPTOR"/>
    <property type="match status" value="1"/>
</dbReference>
<comment type="caution">
    <text evidence="7">The sequence shown here is derived from an EMBL/GenBank/DDBJ whole genome shotgun (WGS) entry which is preliminary data.</text>
</comment>
<evidence type="ECO:0000256" key="3">
    <source>
        <dbReference type="ARBA" id="ARBA00022989"/>
    </source>
</evidence>
<dbReference type="EMBL" id="JAYKXP010000042">
    <property type="protein sequence ID" value="KAK7038897.1"/>
    <property type="molecule type" value="Genomic_DNA"/>
</dbReference>
<feature type="compositionally biased region" description="Low complexity" evidence="5">
    <location>
        <begin position="487"/>
        <end position="496"/>
    </location>
</feature>
<feature type="compositionally biased region" description="Polar residues" evidence="5">
    <location>
        <begin position="421"/>
        <end position="430"/>
    </location>
</feature>
<dbReference type="InterPro" id="IPR051694">
    <property type="entry name" value="Immunoregulatory_rcpt-like"/>
</dbReference>
<keyword evidence="4 6" id="KW-0472">Membrane</keyword>
<comment type="subcellular location">
    <subcellularLocation>
        <location evidence="1">Membrane</location>
        <topology evidence="1">Single-pass membrane protein</topology>
    </subcellularLocation>
</comment>
<evidence type="ECO:0000256" key="2">
    <source>
        <dbReference type="ARBA" id="ARBA00022692"/>
    </source>
</evidence>
<keyword evidence="2 6" id="KW-0812">Transmembrane</keyword>
<proteinExistence type="predicted"/>
<dbReference type="Proteomes" id="UP001383192">
    <property type="component" value="Unassembled WGS sequence"/>
</dbReference>
<keyword evidence="8" id="KW-1185">Reference proteome</keyword>
<feature type="region of interest" description="Disordered" evidence="5">
    <location>
        <begin position="395"/>
        <end position="432"/>
    </location>
</feature>
<feature type="compositionally biased region" description="Low complexity" evidence="5">
    <location>
        <begin position="401"/>
        <end position="420"/>
    </location>
</feature>
<evidence type="ECO:0000256" key="6">
    <source>
        <dbReference type="SAM" id="Phobius"/>
    </source>
</evidence>
<feature type="region of interest" description="Disordered" evidence="5">
    <location>
        <begin position="446"/>
        <end position="528"/>
    </location>
</feature>
<feature type="transmembrane region" description="Helical" evidence="6">
    <location>
        <begin position="339"/>
        <end position="361"/>
    </location>
</feature>
<name>A0AAW0CJC8_9AGAR</name>
<accession>A0AAW0CJC8</accession>